<dbReference type="AlphaFoldDB" id="B0X392"/>
<name>B0X392_CULQU</name>
<dbReference type="KEGG" id="cqu:CpipJ_CPIJ013871"/>
<evidence type="ECO:0000256" key="1">
    <source>
        <dbReference type="SAM" id="MobiDB-lite"/>
    </source>
</evidence>
<evidence type="ECO:0000313" key="4">
    <source>
        <dbReference type="Proteomes" id="UP000002320"/>
    </source>
</evidence>
<evidence type="ECO:0000313" key="3">
    <source>
        <dbReference type="EnsemblMetazoa" id="CPIJ013871-PA"/>
    </source>
</evidence>
<reference evidence="3" key="2">
    <citation type="submission" date="2020-05" db="UniProtKB">
        <authorList>
            <consortium name="EnsemblMetazoa"/>
        </authorList>
    </citation>
    <scope>IDENTIFICATION</scope>
    <source>
        <strain evidence="3">JHB</strain>
    </source>
</reference>
<dbReference type="HOGENOM" id="CLU_2160841_0_0_1"/>
<accession>B0X392</accession>
<proteinExistence type="predicted"/>
<dbReference type="VEuPathDB" id="VectorBase:CPIJ013871"/>
<dbReference type="EMBL" id="DS232311">
    <property type="protein sequence ID" value="EDS39594.1"/>
    <property type="molecule type" value="Genomic_DNA"/>
</dbReference>
<reference evidence="2" key="1">
    <citation type="submission" date="2007-03" db="EMBL/GenBank/DDBJ databases">
        <title>Annotation of Culex pipiens quinquefasciatus.</title>
        <authorList>
            <consortium name="The Broad Institute Genome Sequencing Platform"/>
            <person name="Atkinson P.W."/>
            <person name="Hemingway J."/>
            <person name="Christensen B.M."/>
            <person name="Higgs S."/>
            <person name="Kodira C."/>
            <person name="Hannick L."/>
            <person name="Megy K."/>
            <person name="O'Leary S."/>
            <person name="Pearson M."/>
            <person name="Haas B.J."/>
            <person name="Mauceli E."/>
            <person name="Wortman J.R."/>
            <person name="Lee N.H."/>
            <person name="Guigo R."/>
            <person name="Stanke M."/>
            <person name="Alvarado L."/>
            <person name="Amedeo P."/>
            <person name="Antoine C.H."/>
            <person name="Arensburger P."/>
            <person name="Bidwell S.L."/>
            <person name="Crawford M."/>
            <person name="Camaro F."/>
            <person name="Devon K."/>
            <person name="Engels R."/>
            <person name="Hammond M."/>
            <person name="Howarth C."/>
            <person name="Koehrsen M."/>
            <person name="Lawson D."/>
            <person name="Montgomery P."/>
            <person name="Nene V."/>
            <person name="Nusbaum C."/>
            <person name="Puiu D."/>
            <person name="Romero-Severson J."/>
            <person name="Severson D.W."/>
            <person name="Shumway M."/>
            <person name="Sisk P."/>
            <person name="Stolte C."/>
            <person name="Zeng Q."/>
            <person name="Eisenstadt E."/>
            <person name="Fraser-Liggett C."/>
            <person name="Strausberg R."/>
            <person name="Galagan J."/>
            <person name="Birren B."/>
            <person name="Collins F.H."/>
        </authorList>
    </citation>
    <scope>NUCLEOTIDE SEQUENCE [LARGE SCALE GENOMIC DNA]</scope>
    <source>
        <strain evidence="2">JHB</strain>
    </source>
</reference>
<dbReference type="InParanoid" id="B0X392"/>
<dbReference type="Proteomes" id="UP000002320">
    <property type="component" value="Unassembled WGS sequence"/>
</dbReference>
<protein>
    <submittedName>
        <fullName evidence="2 3">Uncharacterized protein</fullName>
    </submittedName>
</protein>
<keyword evidence="4" id="KW-1185">Reference proteome</keyword>
<evidence type="ECO:0000313" key="2">
    <source>
        <dbReference type="EMBL" id="EDS39594.1"/>
    </source>
</evidence>
<organism>
    <name type="scientific">Culex quinquefasciatus</name>
    <name type="common">Southern house mosquito</name>
    <name type="synonym">Culex pungens</name>
    <dbReference type="NCBI Taxonomy" id="7176"/>
    <lineage>
        <taxon>Eukaryota</taxon>
        <taxon>Metazoa</taxon>
        <taxon>Ecdysozoa</taxon>
        <taxon>Arthropoda</taxon>
        <taxon>Hexapoda</taxon>
        <taxon>Insecta</taxon>
        <taxon>Pterygota</taxon>
        <taxon>Neoptera</taxon>
        <taxon>Endopterygota</taxon>
        <taxon>Diptera</taxon>
        <taxon>Nematocera</taxon>
        <taxon>Culicoidea</taxon>
        <taxon>Culicidae</taxon>
        <taxon>Culicinae</taxon>
        <taxon>Culicini</taxon>
        <taxon>Culex</taxon>
        <taxon>Culex</taxon>
    </lineage>
</organism>
<gene>
    <name evidence="3" type="primary">6046998</name>
    <name evidence="2" type="ORF">CpipJ_CPIJ013871</name>
</gene>
<sequence length="111" mass="12206">MTESVTKWARLGLAATGAVATTLVPTMVSKKVLKLAVVKAGFRVASGALTPWLQVAMTGWTVYEARGHIKAGLERGWDWYRQRGQTVKDEEQSDEEESTPPTTEVMLLSKL</sequence>
<feature type="region of interest" description="Disordered" evidence="1">
    <location>
        <begin position="85"/>
        <end position="111"/>
    </location>
</feature>
<dbReference type="EnsemblMetazoa" id="CPIJ013871-RA">
    <property type="protein sequence ID" value="CPIJ013871-PA"/>
    <property type="gene ID" value="CPIJ013871"/>
</dbReference>